<dbReference type="InterPro" id="IPR009061">
    <property type="entry name" value="DNA-bd_dom_put_sf"/>
</dbReference>
<dbReference type="PANTHER" id="PTHR30204:SF98">
    <property type="entry name" value="HTH-TYPE TRANSCRIPTIONAL REGULATOR ADHR"/>
    <property type="match status" value="1"/>
</dbReference>
<evidence type="ECO:0000259" key="3">
    <source>
        <dbReference type="PROSITE" id="PS50937"/>
    </source>
</evidence>
<gene>
    <name evidence="4" type="ordered locus">Awo_c32390</name>
</gene>
<evidence type="ECO:0000313" key="5">
    <source>
        <dbReference type="Proteomes" id="UP000007177"/>
    </source>
</evidence>
<dbReference type="STRING" id="931626.Awo_c32390"/>
<dbReference type="EMBL" id="CP002987">
    <property type="protein sequence ID" value="AFA49967.1"/>
    <property type="molecule type" value="Genomic_DNA"/>
</dbReference>
<dbReference type="SUPFAM" id="SSF46955">
    <property type="entry name" value="Putative DNA-binding domain"/>
    <property type="match status" value="1"/>
</dbReference>
<dbReference type="InterPro" id="IPR047057">
    <property type="entry name" value="MerR_fam"/>
</dbReference>
<accession>H6LK47</accession>
<evidence type="ECO:0000256" key="2">
    <source>
        <dbReference type="SAM" id="Coils"/>
    </source>
</evidence>
<dbReference type="eggNOG" id="COG0789">
    <property type="taxonomic scope" value="Bacteria"/>
</dbReference>
<dbReference type="OrthoDB" id="9811174at2"/>
<dbReference type="GO" id="GO:0003700">
    <property type="term" value="F:DNA-binding transcription factor activity"/>
    <property type="evidence" value="ECO:0007669"/>
    <property type="project" value="InterPro"/>
</dbReference>
<dbReference type="RefSeq" id="WP_014357563.1">
    <property type="nucleotide sequence ID" value="NC_016894.1"/>
</dbReference>
<dbReference type="Proteomes" id="UP000007177">
    <property type="component" value="Chromosome"/>
</dbReference>
<dbReference type="AlphaFoldDB" id="H6LK47"/>
<keyword evidence="5" id="KW-1185">Reference proteome</keyword>
<evidence type="ECO:0000313" key="4">
    <source>
        <dbReference type="EMBL" id="AFA49967.1"/>
    </source>
</evidence>
<dbReference type="GO" id="GO:0003677">
    <property type="term" value="F:DNA binding"/>
    <property type="evidence" value="ECO:0007669"/>
    <property type="project" value="UniProtKB-KW"/>
</dbReference>
<name>H6LK47_ACEWD</name>
<protein>
    <submittedName>
        <fullName evidence="4">Transcriptional regulator MerR family</fullName>
    </submittedName>
</protein>
<evidence type="ECO:0000256" key="1">
    <source>
        <dbReference type="ARBA" id="ARBA00023125"/>
    </source>
</evidence>
<reference evidence="4 5" key="2">
    <citation type="journal article" date="2012" name="PLoS ONE">
        <title>An ancient pathway combining carbon dioxide fixation with the generation and utilization of a sodium ion gradient for ATP synthesis.</title>
        <authorList>
            <person name="Poehlein A."/>
            <person name="Schmidt S."/>
            <person name="Kaster A.K."/>
            <person name="Goenrich M."/>
            <person name="Vollmers J."/>
            <person name="Thurmer A."/>
            <person name="Bertsch J."/>
            <person name="Schuchmann K."/>
            <person name="Voigt B."/>
            <person name="Hecker M."/>
            <person name="Daniel R."/>
            <person name="Thauer R.K."/>
            <person name="Gottschalk G."/>
            <person name="Muller V."/>
        </authorList>
    </citation>
    <scope>NUCLEOTIDE SEQUENCE [LARGE SCALE GENOMIC DNA]</scope>
    <source>
        <strain evidence="5">ATCC 29683 / DSM 1030 / JCM 2381 / KCTC 1655 / WB1</strain>
    </source>
</reference>
<sequence length="125" mass="14492">MTIAEVSNKYGLSQDTLRYYECIGLIPEVNRTKGGMRDYTEESCAWIELAKCMRSAGIPIEALIEYCALTQQGDQTISARKELLVEERKKLLEKMEDMKKTLERLNYKIDRYEKAEVTGVLSWQK</sequence>
<dbReference type="InterPro" id="IPR000551">
    <property type="entry name" value="MerR-type_HTH_dom"/>
</dbReference>
<feature type="domain" description="HTH merR-type" evidence="3">
    <location>
        <begin position="1"/>
        <end position="69"/>
    </location>
</feature>
<keyword evidence="2" id="KW-0175">Coiled coil</keyword>
<keyword evidence="1" id="KW-0238">DNA-binding</keyword>
<proteinExistence type="predicted"/>
<feature type="coiled-coil region" evidence="2">
    <location>
        <begin position="81"/>
        <end position="115"/>
    </location>
</feature>
<dbReference type="Gene3D" id="1.10.1660.10">
    <property type="match status" value="1"/>
</dbReference>
<reference evidence="5" key="1">
    <citation type="submission" date="2011-07" db="EMBL/GenBank/DDBJ databases">
        <title>Complete genome sequence of Acetobacterium woodii.</title>
        <authorList>
            <person name="Poehlein A."/>
            <person name="Schmidt S."/>
            <person name="Kaster A.-K."/>
            <person name="Goenrich M."/>
            <person name="Vollmers J."/>
            <person name="Thuermer A."/>
            <person name="Gottschalk G."/>
            <person name="Thauer R.K."/>
            <person name="Daniel R."/>
            <person name="Mueller V."/>
        </authorList>
    </citation>
    <scope>NUCLEOTIDE SEQUENCE [LARGE SCALE GENOMIC DNA]</scope>
    <source>
        <strain evidence="5">ATCC 29683 / DSM 1030 / JCM 2381 / KCTC 1655 / WB1</strain>
    </source>
</reference>
<dbReference type="CDD" id="cd01109">
    <property type="entry name" value="HTH_YyaN"/>
    <property type="match status" value="1"/>
</dbReference>
<dbReference type="SMART" id="SM00422">
    <property type="entry name" value="HTH_MERR"/>
    <property type="match status" value="1"/>
</dbReference>
<organism evidence="4 5">
    <name type="scientific">Acetobacterium woodii (strain ATCC 29683 / DSM 1030 / JCM 2381 / KCTC 1655 / WB1)</name>
    <dbReference type="NCBI Taxonomy" id="931626"/>
    <lineage>
        <taxon>Bacteria</taxon>
        <taxon>Bacillati</taxon>
        <taxon>Bacillota</taxon>
        <taxon>Clostridia</taxon>
        <taxon>Eubacteriales</taxon>
        <taxon>Eubacteriaceae</taxon>
        <taxon>Acetobacterium</taxon>
    </lineage>
</organism>
<dbReference type="KEGG" id="awo:Awo_c32390"/>
<dbReference type="HOGENOM" id="CLU_060077_8_3_9"/>
<dbReference type="PROSITE" id="PS50937">
    <property type="entry name" value="HTH_MERR_2"/>
    <property type="match status" value="1"/>
</dbReference>
<dbReference type="Pfam" id="PF13411">
    <property type="entry name" value="MerR_1"/>
    <property type="match status" value="1"/>
</dbReference>
<dbReference type="PANTHER" id="PTHR30204">
    <property type="entry name" value="REDOX-CYCLING DRUG-SENSING TRANSCRIPTIONAL ACTIVATOR SOXR"/>
    <property type="match status" value="1"/>
</dbReference>